<evidence type="ECO:0000313" key="2">
    <source>
        <dbReference type="EMBL" id="GAC81516.1"/>
    </source>
</evidence>
<dbReference type="eggNOG" id="COG2508">
    <property type="taxonomic scope" value="Bacteria"/>
</dbReference>
<keyword evidence="3" id="KW-1185">Reference proteome</keyword>
<sequence length="501" mass="53398">MIDIDTLAESLGEGIVRRTAKGVRRTVTDVLLADGDPPSHDAGTLLLGNGAHHVDSAMDVLRAADAVGAAAVVLRAPYAELPEVTDAAIDLGLSVLELRPIVSWTHFVWLVRSVLDQSTSSAGALVAHPVDYSELFEFADAAAAIVSAPVTIEDAFSRVLAYSALQDTADPVRISTIVGRRVPEHVVKHFRSRGVFRTLHAATEPFRVAAGSDGVLERLVVPVRAGRELLGSIWVVDPGPLSDEQLAELVRTTSVVALHLLRLRAVFGAARRVTIERLRSVLITGDESSDRLPDGPWRVVALGDASADEEFGLELWEIALRRSGWSQPLLTEVDGIPMALVAATGRRPGSWAWLSAAADSLTRQDTHLAAGRVADTAADLPRSRADAIDVLGLQRAGSASTPTTSDDVWHEVVIARAVASLAGGAPSPVDVLARHDADHSSDYVATLREILASPAEPTRAAARLGIHPNTLRNRRSTIVELIGADLDDPRIRLALSLLVSR</sequence>
<dbReference type="Gene3D" id="1.10.10.2840">
    <property type="entry name" value="PucR C-terminal helix-turn-helix domain"/>
    <property type="match status" value="1"/>
</dbReference>
<reference evidence="2 3" key="1">
    <citation type="submission" date="2013-02" db="EMBL/GenBank/DDBJ databases">
        <title>Whole genome shotgun sequence of Gordonia malaquae NBRC 108250.</title>
        <authorList>
            <person name="Yoshida I."/>
            <person name="Hosoyama A."/>
            <person name="Tsuchikane K."/>
            <person name="Ando Y."/>
            <person name="Baba S."/>
            <person name="Ohji S."/>
            <person name="Hamada M."/>
            <person name="Tamura T."/>
            <person name="Yamazoe A."/>
            <person name="Yamazaki S."/>
            <person name="Fujita N."/>
        </authorList>
    </citation>
    <scope>NUCLEOTIDE SEQUENCE [LARGE SCALE GENOMIC DNA]</scope>
    <source>
        <strain evidence="2 3">NBRC 108250</strain>
    </source>
</reference>
<dbReference type="InterPro" id="IPR025736">
    <property type="entry name" value="PucR_C-HTH_dom"/>
</dbReference>
<dbReference type="InterPro" id="IPR051448">
    <property type="entry name" value="CdaR-like_regulators"/>
</dbReference>
<accession>M3TJ13</accession>
<dbReference type="EMBL" id="BAOP01000036">
    <property type="protein sequence ID" value="GAC81516.1"/>
    <property type="molecule type" value="Genomic_DNA"/>
</dbReference>
<dbReference type="STRING" id="410332.SAMN04488550_0122"/>
<comment type="caution">
    <text evidence="2">The sequence shown here is derived from an EMBL/GenBank/DDBJ whole genome shotgun (WGS) entry which is preliminary data.</text>
</comment>
<dbReference type="OrthoDB" id="3190266at2"/>
<dbReference type="InterPro" id="IPR042070">
    <property type="entry name" value="PucR_C-HTH_sf"/>
</dbReference>
<dbReference type="Pfam" id="PF13556">
    <property type="entry name" value="HTH_30"/>
    <property type="match status" value="1"/>
</dbReference>
<dbReference type="PANTHER" id="PTHR33744">
    <property type="entry name" value="CARBOHYDRATE DIACID REGULATOR"/>
    <property type="match status" value="1"/>
</dbReference>
<dbReference type="Proteomes" id="UP000035009">
    <property type="component" value="Unassembled WGS sequence"/>
</dbReference>
<gene>
    <name evidence="2" type="ORF">GM1_036_00160</name>
</gene>
<protein>
    <recommendedName>
        <fullName evidence="1">PucR C-terminal helix-turn-helix domain-containing protein</fullName>
    </recommendedName>
</protein>
<proteinExistence type="predicted"/>
<dbReference type="AlphaFoldDB" id="M3TJ13"/>
<evidence type="ECO:0000313" key="3">
    <source>
        <dbReference type="Proteomes" id="UP000035009"/>
    </source>
</evidence>
<evidence type="ECO:0000259" key="1">
    <source>
        <dbReference type="Pfam" id="PF13556"/>
    </source>
</evidence>
<feature type="domain" description="PucR C-terminal helix-turn-helix" evidence="1">
    <location>
        <begin position="444"/>
        <end position="497"/>
    </location>
</feature>
<dbReference type="PANTHER" id="PTHR33744:SF17">
    <property type="entry name" value="CONSERVED PROTEIN"/>
    <property type="match status" value="1"/>
</dbReference>
<dbReference type="RefSeq" id="WP_008381329.1">
    <property type="nucleotide sequence ID" value="NZ_BAOP01000036.1"/>
</dbReference>
<organism evidence="2 3">
    <name type="scientific">Gordonia malaquae NBRC 108250</name>
    <dbReference type="NCBI Taxonomy" id="1223542"/>
    <lineage>
        <taxon>Bacteria</taxon>
        <taxon>Bacillati</taxon>
        <taxon>Actinomycetota</taxon>
        <taxon>Actinomycetes</taxon>
        <taxon>Mycobacteriales</taxon>
        <taxon>Gordoniaceae</taxon>
        <taxon>Gordonia</taxon>
    </lineage>
</organism>
<name>M3TJ13_GORML</name>